<dbReference type="GO" id="GO:0008840">
    <property type="term" value="F:4-hydroxy-tetrahydrodipicolinate synthase activity"/>
    <property type="evidence" value="ECO:0007669"/>
    <property type="project" value="TreeGrafter"/>
</dbReference>
<comment type="similarity">
    <text evidence="1 3">Belongs to the DapA family.</text>
</comment>
<dbReference type="Pfam" id="PF00701">
    <property type="entry name" value="DHDPS"/>
    <property type="match status" value="1"/>
</dbReference>
<dbReference type="PIRSF" id="PIRSF001365">
    <property type="entry name" value="DHDPS"/>
    <property type="match status" value="1"/>
</dbReference>
<dbReference type="Gene3D" id="3.20.20.70">
    <property type="entry name" value="Aldolase class I"/>
    <property type="match status" value="1"/>
</dbReference>
<evidence type="ECO:0000256" key="1">
    <source>
        <dbReference type="ARBA" id="ARBA00007592"/>
    </source>
</evidence>
<dbReference type="CDD" id="cd00408">
    <property type="entry name" value="DHDPS-like"/>
    <property type="match status" value="1"/>
</dbReference>
<sequence length="305" mass="32641">MNPDVSRYQTFTISITPFTEDGAIDEAALRRHLRKLGEAGVGVYVGGGGSGEGYTLTHDETARLLAIAVEELKGQAPIRAMGVEPRTAKQMIEFLETASRAGVDAAQVYSLDVGHGHAPTPRELDAYFDEVLSNSDMPSVLSTHQSVGYVIPPQVIIELFARHKQLIGLNVSHQDPGYLRTLANALGERIDICVGGPHQAPMALAFGAQGFLSSEGNIAPRLCMSVIAAAKAGDNALFLDRWGRLMRLFMALYGNGGIRVTKALLDHFGLAGGYPRPPRLPAEPDSLAKALATVEEIGLADIEGW</sequence>
<evidence type="ECO:0000256" key="3">
    <source>
        <dbReference type="PIRNR" id="PIRNR001365"/>
    </source>
</evidence>
<dbReference type="AlphaFoldDB" id="A0A4Q6Y4H7"/>
<protein>
    <submittedName>
        <fullName evidence="4">Dihydrodipicolinate synthase family protein</fullName>
    </submittedName>
</protein>
<dbReference type="EMBL" id="SGIS01000011">
    <property type="protein sequence ID" value="RZF64754.1"/>
    <property type="molecule type" value="Genomic_DNA"/>
</dbReference>
<keyword evidence="2 3" id="KW-0456">Lyase</keyword>
<name>A0A4Q6Y4H7_9SPHN</name>
<organism evidence="4 5">
    <name type="scientific">Sphingomonas populi</name>
    <dbReference type="NCBI Taxonomy" id="2484750"/>
    <lineage>
        <taxon>Bacteria</taxon>
        <taxon>Pseudomonadati</taxon>
        <taxon>Pseudomonadota</taxon>
        <taxon>Alphaproteobacteria</taxon>
        <taxon>Sphingomonadales</taxon>
        <taxon>Sphingomonadaceae</taxon>
        <taxon>Sphingomonas</taxon>
    </lineage>
</organism>
<proteinExistence type="inferred from homology"/>
<dbReference type="OrthoDB" id="9796205at2"/>
<evidence type="ECO:0000313" key="5">
    <source>
        <dbReference type="Proteomes" id="UP000292085"/>
    </source>
</evidence>
<dbReference type="Proteomes" id="UP000292085">
    <property type="component" value="Unassembled WGS sequence"/>
</dbReference>
<dbReference type="PANTHER" id="PTHR12128:SF66">
    <property type="entry name" value="4-HYDROXY-2-OXOGLUTARATE ALDOLASE, MITOCHONDRIAL"/>
    <property type="match status" value="1"/>
</dbReference>
<keyword evidence="5" id="KW-1185">Reference proteome</keyword>
<dbReference type="InterPro" id="IPR013785">
    <property type="entry name" value="Aldolase_TIM"/>
</dbReference>
<reference evidence="4 5" key="1">
    <citation type="submission" date="2019-02" db="EMBL/GenBank/DDBJ databases">
        <authorList>
            <person name="Li Y."/>
        </authorList>
    </citation>
    <scope>NUCLEOTIDE SEQUENCE [LARGE SCALE GENOMIC DNA]</scope>
    <source>
        <strain evidence="4 5">3-7</strain>
    </source>
</reference>
<dbReference type="InterPro" id="IPR002220">
    <property type="entry name" value="DapA-like"/>
</dbReference>
<dbReference type="SMART" id="SM01130">
    <property type="entry name" value="DHDPS"/>
    <property type="match status" value="1"/>
</dbReference>
<comment type="caution">
    <text evidence="4">The sequence shown here is derived from an EMBL/GenBank/DDBJ whole genome shotgun (WGS) entry which is preliminary data.</text>
</comment>
<gene>
    <name evidence="4" type="ORF">EWE75_09035</name>
</gene>
<dbReference type="SUPFAM" id="SSF51569">
    <property type="entry name" value="Aldolase"/>
    <property type="match status" value="1"/>
</dbReference>
<dbReference type="PANTHER" id="PTHR12128">
    <property type="entry name" value="DIHYDRODIPICOLINATE SYNTHASE"/>
    <property type="match status" value="1"/>
</dbReference>
<dbReference type="RefSeq" id="WP_130156643.1">
    <property type="nucleotide sequence ID" value="NZ_SGIS01000011.1"/>
</dbReference>
<accession>A0A4Q6Y4H7</accession>
<evidence type="ECO:0000313" key="4">
    <source>
        <dbReference type="EMBL" id="RZF64754.1"/>
    </source>
</evidence>
<evidence type="ECO:0000256" key="2">
    <source>
        <dbReference type="ARBA" id="ARBA00023239"/>
    </source>
</evidence>